<dbReference type="RefSeq" id="XP_065657985.1">
    <property type="nucleotide sequence ID" value="XM_065801913.1"/>
</dbReference>
<name>A0ABM4C8M8_HYDVU</name>
<keyword evidence="3" id="KW-1185">Reference proteome</keyword>
<dbReference type="InterPro" id="IPR008906">
    <property type="entry name" value="HATC_C_dom"/>
</dbReference>
<dbReference type="PANTHER" id="PTHR45749">
    <property type="match status" value="1"/>
</dbReference>
<protein>
    <submittedName>
        <fullName evidence="4">Zinc finger MYM-type protein 1-like</fullName>
    </submittedName>
</protein>
<evidence type="ECO:0000313" key="3">
    <source>
        <dbReference type="Proteomes" id="UP001652625"/>
    </source>
</evidence>
<evidence type="ECO:0000259" key="1">
    <source>
        <dbReference type="Pfam" id="PF05699"/>
    </source>
</evidence>
<dbReference type="Pfam" id="PF05699">
    <property type="entry name" value="Dimer_Tnp_hAT"/>
    <property type="match status" value="1"/>
</dbReference>
<feature type="domain" description="DUF4371" evidence="2">
    <location>
        <begin position="126"/>
        <end position="248"/>
    </location>
</feature>
<evidence type="ECO:0000313" key="4">
    <source>
        <dbReference type="RefSeq" id="XP_065657985.1"/>
    </source>
</evidence>
<dbReference type="InterPro" id="IPR025398">
    <property type="entry name" value="DUF4371"/>
</dbReference>
<feature type="domain" description="HAT C-terminal dimerisation" evidence="1">
    <location>
        <begin position="473"/>
        <end position="549"/>
    </location>
</feature>
<dbReference type="InterPro" id="IPR012337">
    <property type="entry name" value="RNaseH-like_sf"/>
</dbReference>
<organism evidence="3 4">
    <name type="scientific">Hydra vulgaris</name>
    <name type="common">Hydra</name>
    <name type="synonym">Hydra attenuata</name>
    <dbReference type="NCBI Taxonomy" id="6087"/>
    <lineage>
        <taxon>Eukaryota</taxon>
        <taxon>Metazoa</taxon>
        <taxon>Cnidaria</taxon>
        <taxon>Hydrozoa</taxon>
        <taxon>Hydroidolina</taxon>
        <taxon>Anthoathecata</taxon>
        <taxon>Aplanulata</taxon>
        <taxon>Hydridae</taxon>
        <taxon>Hydra</taxon>
    </lineage>
</organism>
<reference evidence="4" key="1">
    <citation type="submission" date="2025-08" db="UniProtKB">
        <authorList>
            <consortium name="RefSeq"/>
        </authorList>
    </citation>
    <scope>IDENTIFICATION</scope>
</reference>
<accession>A0ABM4C8M8</accession>
<gene>
    <name evidence="4" type="primary">LOC136082505</name>
</gene>
<dbReference type="PANTHER" id="PTHR45749:SF35">
    <property type="entry name" value="AC-LIKE TRANSPOSASE-RELATED"/>
    <property type="match status" value="1"/>
</dbReference>
<dbReference type="GeneID" id="136082505"/>
<sequence length="576" mass="64782">MNRAKKLSGAEFKKKRRDRLESDAKLRNCFKKWLVTNSSVEKQIISEDICNEVDNDSTAEVAATSLITDLNSYHPLELIKEEIFIGQSQDEFGPNDSEAQEDRNSQLSKPIEMGNMAEHVASVKAKKTTTSYFSPRIQNELSELLGQKVRNEILSNVREAKYYSVLFDCTPDASHKEQMTQIIRYVHITEETCTIEESFVDFIGSHEKTGKGLAAEIIEKLEKDGLSISDCRGQGYDNGANKSGKYNGVQAHIRSLNEFARFVPCAAHTLNLVGVHAAEVSPLMITFFGKVQAIFNFFSSSTLRWEKLMKTLTISLREIVIQDAKKNERTEISIQNLRDVGVDNIIKAAAETAIQIGIEGDFPMKIKRKVKQMALYEAEDDFCRLSPETDFGSQCSLVFDSILTQIEWRFEAMSAVSSDFDFLSGHSLSKSSVDELKTKAKNLLKIYKADLDSSDFQSETASFKYQAAAMMENFEKSSPMDILQLIHKYSLTDAYPNTAIAIRIFLTLPVTVATCERSFSKLKTIKNYLRSTMGQERLSCLAVVSIEHEVANALDFDDVISDFIKASKKARKVTLN</sequence>
<dbReference type="Proteomes" id="UP001652625">
    <property type="component" value="Chromosome 07"/>
</dbReference>
<evidence type="ECO:0000259" key="2">
    <source>
        <dbReference type="Pfam" id="PF14291"/>
    </source>
</evidence>
<dbReference type="Pfam" id="PF14291">
    <property type="entry name" value="DUF4371"/>
    <property type="match status" value="1"/>
</dbReference>
<proteinExistence type="predicted"/>
<dbReference type="SUPFAM" id="SSF53098">
    <property type="entry name" value="Ribonuclease H-like"/>
    <property type="match status" value="1"/>
</dbReference>